<dbReference type="InterPro" id="IPR001810">
    <property type="entry name" value="F-box_dom"/>
</dbReference>
<proteinExistence type="predicted"/>
<dbReference type="OrthoDB" id="1022206at2759"/>
<dbReference type="SMART" id="SM00256">
    <property type="entry name" value="FBOX"/>
    <property type="match status" value="1"/>
</dbReference>
<dbReference type="InterPro" id="IPR017451">
    <property type="entry name" value="F-box-assoc_interact_dom"/>
</dbReference>
<feature type="domain" description="F-box" evidence="1">
    <location>
        <begin position="1"/>
        <end position="44"/>
    </location>
</feature>
<dbReference type="Pfam" id="PF07734">
    <property type="entry name" value="FBA_1"/>
    <property type="match status" value="1"/>
</dbReference>
<dbReference type="Gene3D" id="1.20.1280.50">
    <property type="match status" value="1"/>
</dbReference>
<sequence>MSDLPPDLVEDILSRVPATSLKRLRFTCKQWNSLFKNRRFTEKHFCKAPKQSHVLLWKDYTVCPMSINLNFSGSSIEFKSVLSLKDSHFNSEQVYIAKVFHCDGLLLCTTKDHRLLVWNPCLGETRWINFENDYKPYSRFSLGYKNNKSCRSYKILRFWTSYLTPNHIGLRYNIYEFTTDSWRVLIDKVSLNYFLIESENGVSFKGNTYWLALDEETNFLLGFDFTMERFKRLCLPSNKNCDTMVLSVVREEKLSVSHQNFCSSKMDIWMTNRIDSETAMSWKKYFSVEFKILSMCHSLPFCNSFLIDEEKKIVISTVRGNENMVNIIGAYNAYYAEVPVESTNWPCSPYFVSYVPSLVQIQQCKSKENNKTSLEM</sequence>
<dbReference type="InterPro" id="IPR050796">
    <property type="entry name" value="SCF_F-box_component"/>
</dbReference>
<dbReference type="PANTHER" id="PTHR31672">
    <property type="entry name" value="BNACNNG10540D PROTEIN"/>
    <property type="match status" value="1"/>
</dbReference>
<evidence type="ECO:0000313" key="2">
    <source>
        <dbReference type="EMBL" id="CAA0357915.1"/>
    </source>
</evidence>
<dbReference type="SUPFAM" id="SSF81383">
    <property type="entry name" value="F-box domain"/>
    <property type="match status" value="1"/>
</dbReference>
<dbReference type="Proteomes" id="UP000434276">
    <property type="component" value="Unassembled WGS sequence"/>
</dbReference>
<organism evidence="2 3">
    <name type="scientific">Arabidopsis thaliana</name>
    <name type="common">Mouse-ear cress</name>
    <dbReference type="NCBI Taxonomy" id="3702"/>
    <lineage>
        <taxon>Eukaryota</taxon>
        <taxon>Viridiplantae</taxon>
        <taxon>Streptophyta</taxon>
        <taxon>Embryophyta</taxon>
        <taxon>Tracheophyta</taxon>
        <taxon>Spermatophyta</taxon>
        <taxon>Magnoliopsida</taxon>
        <taxon>eudicotyledons</taxon>
        <taxon>Gunneridae</taxon>
        <taxon>Pentapetalae</taxon>
        <taxon>rosids</taxon>
        <taxon>malvids</taxon>
        <taxon>Brassicales</taxon>
        <taxon>Brassicaceae</taxon>
        <taxon>Camelineae</taxon>
        <taxon>Arabidopsis</taxon>
    </lineage>
</organism>
<evidence type="ECO:0000313" key="3">
    <source>
        <dbReference type="Proteomes" id="UP000434276"/>
    </source>
</evidence>
<evidence type="ECO:0000259" key="1">
    <source>
        <dbReference type="PROSITE" id="PS50181"/>
    </source>
</evidence>
<dbReference type="PROSITE" id="PS50181">
    <property type="entry name" value="FBOX"/>
    <property type="match status" value="1"/>
</dbReference>
<dbReference type="Pfam" id="PF00646">
    <property type="entry name" value="F-box"/>
    <property type="match status" value="1"/>
</dbReference>
<dbReference type="AlphaFoldDB" id="A0A5S9WX82"/>
<protein>
    <recommendedName>
        <fullName evidence="1">F-box domain-containing protein</fullName>
    </recommendedName>
</protein>
<accession>A0A5S9WX82</accession>
<dbReference type="InterPro" id="IPR036047">
    <property type="entry name" value="F-box-like_dom_sf"/>
</dbReference>
<dbReference type="PANTHER" id="PTHR31672:SF13">
    <property type="entry name" value="F-BOX PROTEIN CPR30-LIKE"/>
    <property type="match status" value="1"/>
</dbReference>
<name>A0A5S9WX82_ARATH</name>
<dbReference type="CDD" id="cd22157">
    <property type="entry name" value="F-box_AtFBW1-like"/>
    <property type="match status" value="1"/>
</dbReference>
<dbReference type="EMBL" id="CACSHJ010000088">
    <property type="protein sequence ID" value="CAA0357915.1"/>
    <property type="molecule type" value="Genomic_DNA"/>
</dbReference>
<gene>
    <name evidence="2" type="ORF">C24_LOCUS7405</name>
</gene>
<dbReference type="InterPro" id="IPR006527">
    <property type="entry name" value="F-box-assoc_dom_typ1"/>
</dbReference>
<dbReference type="ExpressionAtlas" id="A0A5S9WX82">
    <property type="expression patterns" value="baseline and differential"/>
</dbReference>
<dbReference type="NCBIfam" id="TIGR01640">
    <property type="entry name" value="F_box_assoc_1"/>
    <property type="match status" value="1"/>
</dbReference>
<reference evidence="2 3" key="1">
    <citation type="submission" date="2019-12" db="EMBL/GenBank/DDBJ databases">
        <authorList>
            <person name="Jiao W.-B."/>
            <person name="Schneeberger K."/>
        </authorList>
    </citation>
    <scope>NUCLEOTIDE SEQUENCE [LARGE SCALE GENOMIC DNA]</scope>
    <source>
        <strain evidence="3">cv. C24</strain>
    </source>
</reference>